<protein>
    <submittedName>
        <fullName evidence="1">Phosphatase YidA</fullName>
        <ecNumber evidence="1">3.1.3.-</ecNumber>
    </submittedName>
</protein>
<dbReference type="AlphaFoldDB" id="A0A377PF85"/>
<dbReference type="InterPro" id="IPR036412">
    <property type="entry name" value="HAD-like_sf"/>
</dbReference>
<proteinExistence type="predicted"/>
<dbReference type="Proteomes" id="UP000254821">
    <property type="component" value="Unassembled WGS sequence"/>
</dbReference>
<keyword evidence="1" id="KW-0378">Hydrolase</keyword>
<evidence type="ECO:0000313" key="2">
    <source>
        <dbReference type="Proteomes" id="UP000254821"/>
    </source>
</evidence>
<gene>
    <name evidence="1" type="primary">yidA_2</name>
    <name evidence="1" type="ORF">NCTC8105_00011</name>
</gene>
<dbReference type="Gene3D" id="3.30.1240.10">
    <property type="match status" value="1"/>
</dbReference>
<evidence type="ECO:0000313" key="1">
    <source>
        <dbReference type="EMBL" id="STQ78023.1"/>
    </source>
</evidence>
<organism evidence="1 2">
    <name type="scientific">Hafnia alvei</name>
    <dbReference type="NCBI Taxonomy" id="569"/>
    <lineage>
        <taxon>Bacteria</taxon>
        <taxon>Pseudomonadati</taxon>
        <taxon>Pseudomonadota</taxon>
        <taxon>Gammaproteobacteria</taxon>
        <taxon>Enterobacterales</taxon>
        <taxon>Hafniaceae</taxon>
        <taxon>Hafnia</taxon>
    </lineage>
</organism>
<sequence>MPKTGEPLFETLLDNADYLYLESLSRQVGSHFHALDHHKLYTANRDVSKYTVHESFITGIPLHFCPADEMDKSIHFPKVMMIDHPEVLDAAIARIPPEAYERYTMMKSSPYFPRSIEQRCRQRERHCSFGAVSEYSTRKRDVHWRSRQ</sequence>
<reference evidence="1 2" key="1">
    <citation type="submission" date="2018-06" db="EMBL/GenBank/DDBJ databases">
        <authorList>
            <consortium name="Pathogen Informatics"/>
            <person name="Doyle S."/>
        </authorList>
    </citation>
    <scope>NUCLEOTIDE SEQUENCE [LARGE SCALE GENOMIC DNA]</scope>
    <source>
        <strain evidence="1 2">NCTC8105</strain>
    </source>
</reference>
<dbReference type="EC" id="3.1.3.-" evidence="1"/>
<dbReference type="GO" id="GO:0016787">
    <property type="term" value="F:hydrolase activity"/>
    <property type="evidence" value="ECO:0007669"/>
    <property type="project" value="UniProtKB-KW"/>
</dbReference>
<dbReference type="EMBL" id="UGHP01000001">
    <property type="protein sequence ID" value="STQ78023.1"/>
    <property type="molecule type" value="Genomic_DNA"/>
</dbReference>
<accession>A0A377PF85</accession>
<dbReference type="SUPFAM" id="SSF56784">
    <property type="entry name" value="HAD-like"/>
    <property type="match status" value="1"/>
</dbReference>
<name>A0A377PF85_HAFAL</name>